<comment type="caution">
    <text evidence="1">The sequence shown here is derived from an EMBL/GenBank/DDBJ whole genome shotgun (WGS) entry which is preliminary data.</text>
</comment>
<dbReference type="SUPFAM" id="SSF56112">
    <property type="entry name" value="Protein kinase-like (PK-like)"/>
    <property type="match status" value="1"/>
</dbReference>
<dbReference type="EMBL" id="BMGG01000001">
    <property type="protein sequence ID" value="GGC49663.1"/>
    <property type="molecule type" value="Genomic_DNA"/>
</dbReference>
<accession>A0A916TXU8</accession>
<dbReference type="Proteomes" id="UP000637002">
    <property type="component" value="Unassembled WGS sequence"/>
</dbReference>
<dbReference type="GO" id="GO:0019748">
    <property type="term" value="P:secondary metabolic process"/>
    <property type="evidence" value="ECO:0007669"/>
    <property type="project" value="InterPro"/>
</dbReference>
<reference evidence="1" key="1">
    <citation type="journal article" date="2014" name="Int. J. Syst. Evol. Microbiol.">
        <title>Complete genome sequence of Corynebacterium casei LMG S-19264T (=DSM 44701T), isolated from a smear-ripened cheese.</title>
        <authorList>
            <consortium name="US DOE Joint Genome Institute (JGI-PGF)"/>
            <person name="Walter F."/>
            <person name="Albersmeier A."/>
            <person name="Kalinowski J."/>
            <person name="Ruckert C."/>
        </authorList>
    </citation>
    <scope>NUCLEOTIDE SEQUENCE</scope>
    <source>
        <strain evidence="1">CGMCC 1.12919</strain>
    </source>
</reference>
<reference evidence="1" key="2">
    <citation type="submission" date="2020-09" db="EMBL/GenBank/DDBJ databases">
        <authorList>
            <person name="Sun Q."/>
            <person name="Zhou Y."/>
        </authorList>
    </citation>
    <scope>NUCLEOTIDE SEQUENCE</scope>
    <source>
        <strain evidence="1">CGMCC 1.12919</strain>
    </source>
</reference>
<evidence type="ECO:0000313" key="1">
    <source>
        <dbReference type="EMBL" id="GGC49663.1"/>
    </source>
</evidence>
<dbReference type="InterPro" id="IPR006748">
    <property type="entry name" value="NH2Glyco/OHUrea_AB-resist_kin"/>
</dbReference>
<organism evidence="1 2">
    <name type="scientific">Chelatococcus reniformis</name>
    <dbReference type="NCBI Taxonomy" id="1494448"/>
    <lineage>
        <taxon>Bacteria</taxon>
        <taxon>Pseudomonadati</taxon>
        <taxon>Pseudomonadota</taxon>
        <taxon>Alphaproteobacteria</taxon>
        <taxon>Hyphomicrobiales</taxon>
        <taxon>Chelatococcaceae</taxon>
        <taxon>Chelatococcus</taxon>
    </lineage>
</organism>
<protein>
    <submittedName>
        <fullName evidence="1">3'-kinase</fullName>
    </submittedName>
</protein>
<dbReference type="RefSeq" id="WP_188607617.1">
    <property type="nucleotide sequence ID" value="NZ_BMGG01000001.1"/>
</dbReference>
<keyword evidence="2" id="KW-1185">Reference proteome</keyword>
<dbReference type="GO" id="GO:0016773">
    <property type="term" value="F:phosphotransferase activity, alcohol group as acceptor"/>
    <property type="evidence" value="ECO:0007669"/>
    <property type="project" value="InterPro"/>
</dbReference>
<dbReference type="InterPro" id="IPR011009">
    <property type="entry name" value="Kinase-like_dom_sf"/>
</dbReference>
<dbReference type="AlphaFoldDB" id="A0A916TXU8"/>
<proteinExistence type="predicted"/>
<sequence>MTGEDDDACAPYLARWGLRPDGASVATASSRLLPVTRDGEPAMLKVAVAAEERAGNALMTWWNGAGAAHVLAATGDALLLERATGAGSLARMARDGRDDEATAIICAVAAQVHAPRPAPWPRLVPLTQWFRALEPGARRHGGILPRCAAAAGDLLAAPREVCVLHGDIHHGNILDFGRRGWLAIDPKGLAGERAFDFANLFCNPDHAVATDPRRLRRRLDIVAAAARLDPYRLLQWLLAWAGLSAVWSMEDGLSPATALAVAELAAAELAC</sequence>
<dbReference type="Pfam" id="PF04655">
    <property type="entry name" value="APH_6_hur"/>
    <property type="match status" value="1"/>
</dbReference>
<evidence type="ECO:0000313" key="2">
    <source>
        <dbReference type="Proteomes" id="UP000637002"/>
    </source>
</evidence>
<gene>
    <name evidence="1" type="ORF">GCM10010994_06060</name>
</gene>
<name>A0A916TXU8_9HYPH</name>